<dbReference type="EMBL" id="QICS01000002">
    <property type="protein sequence ID" value="PXV93573.1"/>
    <property type="molecule type" value="Genomic_DNA"/>
</dbReference>
<dbReference type="AlphaFoldDB" id="A0A318EUZ8"/>
<evidence type="ECO:0000313" key="3">
    <source>
        <dbReference type="Proteomes" id="UP000247523"/>
    </source>
</evidence>
<gene>
    <name evidence="2" type="ORF">C8E03_102342</name>
</gene>
<name>A0A318EUZ8_9FIRM</name>
<evidence type="ECO:0000256" key="1">
    <source>
        <dbReference type="SAM" id="MobiDB-lite"/>
    </source>
</evidence>
<proteinExistence type="predicted"/>
<comment type="caution">
    <text evidence="2">The sequence shown here is derived from an EMBL/GenBank/DDBJ whole genome shotgun (WGS) entry which is preliminary data.</text>
</comment>
<evidence type="ECO:0000313" key="2">
    <source>
        <dbReference type="EMBL" id="PXV93573.1"/>
    </source>
</evidence>
<dbReference type="Proteomes" id="UP000247523">
    <property type="component" value="Unassembled WGS sequence"/>
</dbReference>
<protein>
    <submittedName>
        <fullName evidence="2">Uncharacterized protein</fullName>
    </submittedName>
</protein>
<accession>A0A318EUZ8</accession>
<sequence>MDYIDINGKPFNIKKKVNQHINKLKNSSQDISPNFKKLNSSTKPIK</sequence>
<feature type="region of interest" description="Disordered" evidence="1">
    <location>
        <begin position="24"/>
        <end position="46"/>
    </location>
</feature>
<reference evidence="2 3" key="1">
    <citation type="submission" date="2018-05" db="EMBL/GenBank/DDBJ databases">
        <title>Genomic Encyclopedia of Type Strains, Phase IV (KMG-IV): sequencing the most valuable type-strain genomes for metagenomic binning, comparative biology and taxonomic classification.</title>
        <authorList>
            <person name="Goeker M."/>
        </authorList>
    </citation>
    <scope>NUCLEOTIDE SEQUENCE [LARGE SCALE GENOMIC DNA]</scope>
    <source>
        <strain evidence="2 3">DSM 28816</strain>
    </source>
</reference>
<organism evidence="2 3">
    <name type="scientific">Lachnotalea glycerini</name>
    <dbReference type="NCBI Taxonomy" id="1763509"/>
    <lineage>
        <taxon>Bacteria</taxon>
        <taxon>Bacillati</taxon>
        <taxon>Bacillota</taxon>
        <taxon>Clostridia</taxon>
        <taxon>Lachnospirales</taxon>
        <taxon>Lachnospiraceae</taxon>
        <taxon>Lachnotalea</taxon>
    </lineage>
</organism>